<evidence type="ECO:0000259" key="9">
    <source>
        <dbReference type="PROSITE" id="PS50255"/>
    </source>
</evidence>
<evidence type="ECO:0000256" key="4">
    <source>
        <dbReference type="ARBA" id="ARBA00022723"/>
    </source>
</evidence>
<dbReference type="PANTHER" id="PTHR19359">
    <property type="entry name" value="CYTOCHROME B5"/>
    <property type="match status" value="1"/>
</dbReference>
<dbReference type="KEGG" id="aprc:113863205"/>
<feature type="domain" description="Cytochrome b5 heme-binding" evidence="9">
    <location>
        <begin position="5"/>
        <end position="81"/>
    </location>
</feature>
<dbReference type="GO" id="GO:0016020">
    <property type="term" value="C:membrane"/>
    <property type="evidence" value="ECO:0007669"/>
    <property type="project" value="UniProtKB-SubCell"/>
</dbReference>
<keyword evidence="5 8" id="KW-0408">Iron</keyword>
<dbReference type="PROSITE" id="PS50255">
    <property type="entry name" value="CYTOCHROME_B5_2"/>
    <property type="match status" value="1"/>
</dbReference>
<evidence type="ECO:0000256" key="3">
    <source>
        <dbReference type="ARBA" id="ARBA00022692"/>
    </source>
</evidence>
<dbReference type="InterPro" id="IPR018506">
    <property type="entry name" value="Cyt_B5_heme-BS"/>
</dbReference>
<evidence type="ECO:0000256" key="5">
    <source>
        <dbReference type="ARBA" id="ARBA00023004"/>
    </source>
</evidence>
<dbReference type="AlphaFoldDB" id="A0A8B8L859"/>
<dbReference type="GO" id="GO:0020037">
    <property type="term" value="F:heme binding"/>
    <property type="evidence" value="ECO:0007669"/>
    <property type="project" value="UniProtKB-UniRule"/>
</dbReference>
<dbReference type="PRINTS" id="PR00363">
    <property type="entry name" value="CYTOCHROMEB5"/>
</dbReference>
<dbReference type="PANTHER" id="PTHR19359:SF123">
    <property type="entry name" value="CYTOCHROME B5"/>
    <property type="match status" value="1"/>
</dbReference>
<proteinExistence type="inferred from homology"/>
<reference evidence="10" key="1">
    <citation type="journal article" date="2019" name="Toxins">
        <title>Detection of Abrin-Like and Prepropulchellin-Like Toxin Genes and Transcripts Using Whole Genome Sequencing and Full-Length Transcript Sequencing of Abrus precatorius.</title>
        <authorList>
            <person name="Hovde B.T."/>
            <person name="Daligault H.E."/>
            <person name="Hanschen E.R."/>
            <person name="Kunde Y.A."/>
            <person name="Johnson M.B."/>
            <person name="Starkenburg S.R."/>
            <person name="Johnson S.L."/>
        </authorList>
    </citation>
    <scope>NUCLEOTIDE SEQUENCE [LARGE SCALE GENOMIC DNA]</scope>
</reference>
<comment type="similarity">
    <text evidence="7 8">Belongs to the cytochrome b5 family.</text>
</comment>
<keyword evidence="6 8" id="KW-0472">Membrane</keyword>
<dbReference type="GO" id="GO:0046872">
    <property type="term" value="F:metal ion binding"/>
    <property type="evidence" value="ECO:0007669"/>
    <property type="project" value="UniProtKB-UniRule"/>
</dbReference>
<keyword evidence="8" id="KW-1133">Transmembrane helix</keyword>
<reference evidence="11" key="2">
    <citation type="submission" date="2025-08" db="UniProtKB">
        <authorList>
            <consortium name="RefSeq"/>
        </authorList>
    </citation>
    <scope>IDENTIFICATION</scope>
    <source>
        <tissue evidence="11">Young leaves</tissue>
    </source>
</reference>
<dbReference type="Gene3D" id="3.10.120.10">
    <property type="entry name" value="Cytochrome b5-like heme/steroid binding domain"/>
    <property type="match status" value="1"/>
</dbReference>
<evidence type="ECO:0000256" key="2">
    <source>
        <dbReference type="ARBA" id="ARBA00022617"/>
    </source>
</evidence>
<dbReference type="PROSITE" id="PS00191">
    <property type="entry name" value="CYTOCHROME_B5_1"/>
    <property type="match status" value="1"/>
</dbReference>
<sequence length="136" mass="14984">MGGENKVYTLAEVSEHNNSKDCWLIIDGKVYNVTKFLDDHPGGDDVLLSSTGKDATIDFEDVGHSNNAKAMLDGFYVGDVDMSTIPAQGQHNPPTQPQMNNVEKTPNNFMIKMLQFLVPLFILGLAIGFRSYTKST</sequence>
<keyword evidence="3 8" id="KW-0812">Transmembrane</keyword>
<evidence type="ECO:0000256" key="8">
    <source>
        <dbReference type="RuleBase" id="RU362121"/>
    </source>
</evidence>
<evidence type="ECO:0000256" key="6">
    <source>
        <dbReference type="ARBA" id="ARBA00023136"/>
    </source>
</evidence>
<keyword evidence="4 8" id="KW-0479">Metal-binding</keyword>
<dbReference type="Proteomes" id="UP000694853">
    <property type="component" value="Unplaced"/>
</dbReference>
<organism evidence="10 11">
    <name type="scientific">Abrus precatorius</name>
    <name type="common">Indian licorice</name>
    <name type="synonym">Glycine abrus</name>
    <dbReference type="NCBI Taxonomy" id="3816"/>
    <lineage>
        <taxon>Eukaryota</taxon>
        <taxon>Viridiplantae</taxon>
        <taxon>Streptophyta</taxon>
        <taxon>Embryophyta</taxon>
        <taxon>Tracheophyta</taxon>
        <taxon>Spermatophyta</taxon>
        <taxon>Magnoliopsida</taxon>
        <taxon>eudicotyledons</taxon>
        <taxon>Gunneridae</taxon>
        <taxon>Pentapetalae</taxon>
        <taxon>rosids</taxon>
        <taxon>fabids</taxon>
        <taxon>Fabales</taxon>
        <taxon>Fabaceae</taxon>
        <taxon>Papilionoideae</taxon>
        <taxon>50 kb inversion clade</taxon>
        <taxon>NPAAA clade</taxon>
        <taxon>indigoferoid/millettioid clade</taxon>
        <taxon>Abreae</taxon>
        <taxon>Abrus</taxon>
    </lineage>
</organism>
<gene>
    <name evidence="11" type="primary">LOC113863205</name>
</gene>
<dbReference type="InterPro" id="IPR001199">
    <property type="entry name" value="Cyt_B5-like_heme/steroid-bd"/>
</dbReference>
<evidence type="ECO:0000256" key="1">
    <source>
        <dbReference type="ARBA" id="ARBA00004370"/>
    </source>
</evidence>
<dbReference type="FunFam" id="3.10.120.10:FF:000002">
    <property type="entry name" value="Cytochrome b5 type B"/>
    <property type="match status" value="1"/>
</dbReference>
<dbReference type="RefSeq" id="XP_027352501.1">
    <property type="nucleotide sequence ID" value="XM_027496700.1"/>
</dbReference>
<dbReference type="Pfam" id="PF00173">
    <property type="entry name" value="Cyt-b5"/>
    <property type="match status" value="1"/>
</dbReference>
<evidence type="ECO:0000256" key="7">
    <source>
        <dbReference type="ARBA" id="ARBA00038168"/>
    </source>
</evidence>
<dbReference type="SMART" id="SM01117">
    <property type="entry name" value="Cyt-b5"/>
    <property type="match status" value="1"/>
</dbReference>
<accession>A0A8B8L859</accession>
<evidence type="ECO:0000313" key="10">
    <source>
        <dbReference type="Proteomes" id="UP000694853"/>
    </source>
</evidence>
<comment type="subcellular location">
    <subcellularLocation>
        <location evidence="1">Membrane</location>
    </subcellularLocation>
</comment>
<dbReference type="GeneID" id="113863205"/>
<evidence type="ECO:0000313" key="11">
    <source>
        <dbReference type="RefSeq" id="XP_027352501.1"/>
    </source>
</evidence>
<name>A0A8B8L859_ABRPR</name>
<keyword evidence="2 8" id="KW-0349">Heme</keyword>
<dbReference type="OrthoDB" id="260519at2759"/>
<keyword evidence="10" id="KW-1185">Reference proteome</keyword>
<protein>
    <submittedName>
        <fullName evidence="11">Cytochrome b5-like</fullName>
    </submittedName>
</protein>
<dbReference type="SUPFAM" id="SSF55856">
    <property type="entry name" value="Cytochrome b5-like heme/steroid binding domain"/>
    <property type="match status" value="1"/>
</dbReference>
<dbReference type="InterPro" id="IPR050668">
    <property type="entry name" value="Cytochrome_b5"/>
</dbReference>
<feature type="transmembrane region" description="Helical" evidence="8">
    <location>
        <begin position="109"/>
        <end position="129"/>
    </location>
</feature>
<dbReference type="InterPro" id="IPR036400">
    <property type="entry name" value="Cyt_B5-like_heme/steroid_sf"/>
</dbReference>